<evidence type="ECO:0000256" key="5">
    <source>
        <dbReference type="ARBA" id="ARBA00022747"/>
    </source>
</evidence>
<feature type="domain" description="DNA methylase N-4/N-6" evidence="9">
    <location>
        <begin position="100"/>
        <end position="352"/>
    </location>
</feature>
<dbReference type="GO" id="GO:0003677">
    <property type="term" value="F:DNA binding"/>
    <property type="evidence" value="ECO:0007669"/>
    <property type="project" value="UniProtKB-KW"/>
</dbReference>
<accession>A0P7F9</accession>
<gene>
    <name evidence="10" type="ORF">MB2181_05310</name>
</gene>
<evidence type="ECO:0000259" key="9">
    <source>
        <dbReference type="Pfam" id="PF01555"/>
    </source>
</evidence>
<dbReference type="InterPro" id="IPR029063">
    <property type="entry name" value="SAM-dependent_MTases_sf"/>
</dbReference>
<evidence type="ECO:0000256" key="3">
    <source>
        <dbReference type="ARBA" id="ARBA00022679"/>
    </source>
</evidence>
<dbReference type="OrthoDB" id="9816288at2"/>
<comment type="similarity">
    <text evidence="1">Belongs to the N(4)/N(6)-methyltransferase family. N(4) subfamily.</text>
</comment>
<evidence type="ECO:0000256" key="6">
    <source>
        <dbReference type="ARBA" id="ARBA00023125"/>
    </source>
</evidence>
<keyword evidence="2 10" id="KW-0489">Methyltransferase</keyword>
<dbReference type="SUPFAM" id="SSF53335">
    <property type="entry name" value="S-adenosyl-L-methionine-dependent methyltransferases"/>
    <property type="match status" value="1"/>
</dbReference>
<dbReference type="AlphaFoldDB" id="A0P7F9"/>
<sequence>MIIYGLKGIELKSKTKDTQTGNISFSNQEYSKLLIDAKIAGFTNIKDYLLSLHNNLNPKKTIRKQEPSPRLKTIHKTDLGKIICGDSLKWMAKAENKKSVNLIVTSPPFGLLSKKSYGNENSENYCDWFRSFAESFNQVLADDGSLVIDIQGVWSKGIPARSLYHFKLLQMLCEEYGFYLCQEHYWWNPSKLPSPAEWVTVKRVRVKDAVNCIWWLSKTPNPKANNKKILTSYSESMLSVLSNGFYNKGTRPSGHKLSKSHFSINHGGSIPPNLIVASNAASCGPYFDYCKKYGLKIHPARFPYAIPDYFIRFLTNENDLILDPFAGSSVTGFVAEKNNRKWIAIEKDIDFANGGKGHFANKSPYKLEKNEYTIRSPHKI</sequence>
<evidence type="ECO:0000313" key="11">
    <source>
        <dbReference type="Proteomes" id="UP000054262"/>
    </source>
</evidence>
<organism evidence="10 11">
    <name type="scientific">Methylophilales bacterium HTCC2181</name>
    <dbReference type="NCBI Taxonomy" id="383631"/>
    <lineage>
        <taxon>Bacteria</taxon>
        <taxon>Pseudomonadati</taxon>
        <taxon>Pseudomonadota</taxon>
        <taxon>Betaproteobacteria</taxon>
        <taxon>Nitrosomonadales</taxon>
        <taxon>OM43 clade</taxon>
    </lineage>
</organism>
<evidence type="ECO:0000256" key="2">
    <source>
        <dbReference type="ARBA" id="ARBA00022603"/>
    </source>
</evidence>
<dbReference type="EMBL" id="AAUX01000001">
    <property type="protein sequence ID" value="EAV47469.1"/>
    <property type="molecule type" value="Genomic_DNA"/>
</dbReference>
<dbReference type="GO" id="GO:0009307">
    <property type="term" value="P:DNA restriction-modification system"/>
    <property type="evidence" value="ECO:0007669"/>
    <property type="project" value="UniProtKB-KW"/>
</dbReference>
<evidence type="ECO:0000256" key="7">
    <source>
        <dbReference type="ARBA" id="ARBA00049120"/>
    </source>
</evidence>
<keyword evidence="11" id="KW-1185">Reference proteome</keyword>
<keyword evidence="5" id="KW-0680">Restriction system</keyword>
<dbReference type="Pfam" id="PF01555">
    <property type="entry name" value="N6_N4_Mtase"/>
    <property type="match status" value="1"/>
</dbReference>
<evidence type="ECO:0000256" key="4">
    <source>
        <dbReference type="ARBA" id="ARBA00022691"/>
    </source>
</evidence>
<dbReference type="PRINTS" id="PR00508">
    <property type="entry name" value="S21N4MTFRASE"/>
</dbReference>
<keyword evidence="4" id="KW-0949">S-adenosyl-L-methionine</keyword>
<evidence type="ECO:0000256" key="8">
    <source>
        <dbReference type="RuleBase" id="RU362026"/>
    </source>
</evidence>
<dbReference type="InterPro" id="IPR017985">
    <property type="entry name" value="MeTrfase_CN4_CS"/>
</dbReference>
<dbReference type="PROSITE" id="PS00093">
    <property type="entry name" value="N4_MTASE"/>
    <property type="match status" value="1"/>
</dbReference>
<reference evidence="10 11" key="1">
    <citation type="submission" date="2006-11" db="EMBL/GenBank/DDBJ databases">
        <authorList>
            <person name="Giovannoni S."/>
            <person name="Vergin K."/>
            <person name="Ferriera S."/>
            <person name="Johnson J."/>
            <person name="Kravitz S."/>
            <person name="Beeson K."/>
            <person name="Sutton G."/>
            <person name="Rogers Y.-H."/>
            <person name="Friedman R."/>
            <person name="Frazier M."/>
            <person name="Venter J.C."/>
        </authorList>
    </citation>
    <scope>NUCLEOTIDE SEQUENCE [LARGE SCALE GENOMIC DNA]</scope>
    <source>
        <strain evidence="10 11">HTCC2181</strain>
    </source>
</reference>
<evidence type="ECO:0000313" key="10">
    <source>
        <dbReference type="EMBL" id="EAV47469.1"/>
    </source>
</evidence>
<comment type="catalytic activity">
    <reaction evidence="7">
        <text>a 2'-deoxycytidine in DNA + S-adenosyl-L-methionine = an N(4)-methyl-2'-deoxycytidine in DNA + S-adenosyl-L-homocysteine + H(+)</text>
        <dbReference type="Rhea" id="RHEA:16857"/>
        <dbReference type="Rhea" id="RHEA-COMP:11369"/>
        <dbReference type="Rhea" id="RHEA-COMP:13674"/>
        <dbReference type="ChEBI" id="CHEBI:15378"/>
        <dbReference type="ChEBI" id="CHEBI:57856"/>
        <dbReference type="ChEBI" id="CHEBI:59789"/>
        <dbReference type="ChEBI" id="CHEBI:85452"/>
        <dbReference type="ChEBI" id="CHEBI:137933"/>
        <dbReference type="EC" id="2.1.1.113"/>
    </reaction>
</comment>
<dbReference type="Proteomes" id="UP000054262">
    <property type="component" value="Unassembled WGS sequence"/>
</dbReference>
<dbReference type="InterPro" id="IPR002941">
    <property type="entry name" value="DNA_methylase_N4/N6"/>
</dbReference>
<dbReference type="GO" id="GO:0015667">
    <property type="term" value="F:site-specific DNA-methyltransferase (cytosine-N4-specific) activity"/>
    <property type="evidence" value="ECO:0007669"/>
    <property type="project" value="UniProtKB-EC"/>
</dbReference>
<dbReference type="Gene3D" id="3.40.50.150">
    <property type="entry name" value="Vaccinia Virus protein VP39"/>
    <property type="match status" value="1"/>
</dbReference>
<dbReference type="EC" id="2.1.1.-" evidence="8"/>
<dbReference type="InterPro" id="IPR001091">
    <property type="entry name" value="RM_Methyltransferase"/>
</dbReference>
<protein>
    <recommendedName>
        <fullName evidence="8">Methyltransferase</fullName>
        <ecNumber evidence="8">2.1.1.-</ecNumber>
    </recommendedName>
</protein>
<name>A0P7F9_9PROT</name>
<keyword evidence="3" id="KW-0808">Transferase</keyword>
<comment type="caution">
    <text evidence="10">The sequence shown here is derived from an EMBL/GenBank/DDBJ whole genome shotgun (WGS) entry which is preliminary data.</text>
</comment>
<dbReference type="GO" id="GO:0008170">
    <property type="term" value="F:N-methyltransferase activity"/>
    <property type="evidence" value="ECO:0007669"/>
    <property type="project" value="InterPro"/>
</dbReference>
<keyword evidence="6" id="KW-0238">DNA-binding</keyword>
<dbReference type="GO" id="GO:0032259">
    <property type="term" value="P:methylation"/>
    <property type="evidence" value="ECO:0007669"/>
    <property type="project" value="UniProtKB-KW"/>
</dbReference>
<proteinExistence type="inferred from homology"/>
<evidence type="ECO:0000256" key="1">
    <source>
        <dbReference type="ARBA" id="ARBA00010203"/>
    </source>
</evidence>